<accession>A0A6A3NLU2</accession>
<dbReference type="AlphaFoldDB" id="A0A6A3NLU2"/>
<gene>
    <name evidence="2" type="ORF">PR001_g13280</name>
    <name evidence="3" type="ORF">PR002_g1713</name>
    <name evidence="4" type="ORF">PR003_g1812</name>
</gene>
<feature type="compositionally biased region" description="Basic and acidic residues" evidence="1">
    <location>
        <begin position="81"/>
        <end position="90"/>
    </location>
</feature>
<dbReference type="EMBL" id="QXFU01000052">
    <property type="protein sequence ID" value="KAE9046326.1"/>
    <property type="molecule type" value="Genomic_DNA"/>
</dbReference>
<evidence type="ECO:0000313" key="2">
    <source>
        <dbReference type="EMBL" id="KAE9021874.1"/>
    </source>
</evidence>
<dbReference type="Proteomes" id="UP000429607">
    <property type="component" value="Unassembled WGS sequence"/>
</dbReference>
<comment type="caution">
    <text evidence="3">The sequence shown here is derived from an EMBL/GenBank/DDBJ whole genome shotgun (WGS) entry which is preliminary data.</text>
</comment>
<keyword evidence="6" id="KW-1185">Reference proteome</keyword>
<evidence type="ECO:0000256" key="1">
    <source>
        <dbReference type="SAM" id="MobiDB-lite"/>
    </source>
</evidence>
<evidence type="ECO:0000313" key="3">
    <source>
        <dbReference type="EMBL" id="KAE9046326.1"/>
    </source>
</evidence>
<protein>
    <submittedName>
        <fullName evidence="3">Uncharacterized protein</fullName>
    </submittedName>
</protein>
<dbReference type="EMBL" id="QXFV01000899">
    <property type="protein sequence ID" value="KAE9021874.1"/>
    <property type="molecule type" value="Genomic_DNA"/>
</dbReference>
<dbReference type="EMBL" id="QXFT01000053">
    <property type="protein sequence ID" value="KAE9357392.1"/>
    <property type="molecule type" value="Genomic_DNA"/>
</dbReference>
<sequence>MLYDEVVLPSADIAPPPAEGGGEDEQGLEDVQVKEGFESPAAPTSTIARSPREMEDVQREMRTTHWTRAEVEEVNDSSELMDNRRSERQSAKQVSKILERRTSRRLAAKPINAAYLLLIEIIREPLNLAEARRTPQWYEWEAATWTEVRALEANDT</sequence>
<dbReference type="Proteomes" id="UP000434957">
    <property type="component" value="Unassembled WGS sequence"/>
</dbReference>
<feature type="region of interest" description="Disordered" evidence="1">
    <location>
        <begin position="1"/>
        <end position="99"/>
    </location>
</feature>
<reference evidence="5 7" key="1">
    <citation type="submission" date="2018-09" db="EMBL/GenBank/DDBJ databases">
        <title>Genomic investigation of the strawberry pathogen Phytophthora fragariae indicates pathogenicity is determined by transcriptional variation in three key races.</title>
        <authorList>
            <person name="Adams T.M."/>
            <person name="Armitage A.D."/>
            <person name="Sobczyk M.K."/>
            <person name="Bates H.J."/>
            <person name="Dunwell J.M."/>
            <person name="Nellist C.F."/>
            <person name="Harrison R.J."/>
        </authorList>
    </citation>
    <scope>NUCLEOTIDE SEQUENCE [LARGE SCALE GENOMIC DNA]</scope>
    <source>
        <strain evidence="2 5">SCRP249</strain>
        <strain evidence="3 7">SCRP324</strain>
        <strain evidence="4 6">SCRP333</strain>
    </source>
</reference>
<feature type="compositionally biased region" description="Basic and acidic residues" evidence="1">
    <location>
        <begin position="50"/>
        <end position="71"/>
    </location>
</feature>
<evidence type="ECO:0000313" key="4">
    <source>
        <dbReference type="EMBL" id="KAE9357392.1"/>
    </source>
</evidence>
<organism evidence="3 7">
    <name type="scientific">Phytophthora rubi</name>
    <dbReference type="NCBI Taxonomy" id="129364"/>
    <lineage>
        <taxon>Eukaryota</taxon>
        <taxon>Sar</taxon>
        <taxon>Stramenopiles</taxon>
        <taxon>Oomycota</taxon>
        <taxon>Peronosporomycetes</taxon>
        <taxon>Peronosporales</taxon>
        <taxon>Peronosporaceae</taxon>
        <taxon>Phytophthora</taxon>
    </lineage>
</organism>
<name>A0A6A3NLU2_9STRA</name>
<evidence type="ECO:0000313" key="6">
    <source>
        <dbReference type="Proteomes" id="UP000434957"/>
    </source>
</evidence>
<evidence type="ECO:0000313" key="5">
    <source>
        <dbReference type="Proteomes" id="UP000429607"/>
    </source>
</evidence>
<evidence type="ECO:0000313" key="7">
    <source>
        <dbReference type="Proteomes" id="UP000435112"/>
    </source>
</evidence>
<dbReference type="Proteomes" id="UP000435112">
    <property type="component" value="Unassembled WGS sequence"/>
</dbReference>
<dbReference type="OrthoDB" id="10295073at2759"/>
<proteinExistence type="predicted"/>